<dbReference type="PANTHER" id="PTHR43649:SF11">
    <property type="entry name" value="ABC TRANSPORTER SUBSTRATE-BINDING PROTEIN YESO-RELATED"/>
    <property type="match status" value="1"/>
</dbReference>
<dbReference type="EMBL" id="BAAAVT010000001">
    <property type="protein sequence ID" value="GAA3051425.1"/>
    <property type="molecule type" value="Genomic_DNA"/>
</dbReference>
<accession>A0ABP6LN85</accession>
<name>A0ABP6LN85_9MICC</name>
<dbReference type="Gene3D" id="3.40.190.10">
    <property type="entry name" value="Periplasmic binding protein-like II"/>
    <property type="match status" value="2"/>
</dbReference>
<reference evidence="2" key="1">
    <citation type="journal article" date="2019" name="Int. J. Syst. Evol. Microbiol.">
        <title>The Global Catalogue of Microorganisms (GCM) 10K type strain sequencing project: providing services to taxonomists for standard genome sequencing and annotation.</title>
        <authorList>
            <consortium name="The Broad Institute Genomics Platform"/>
            <consortium name="The Broad Institute Genome Sequencing Center for Infectious Disease"/>
            <person name="Wu L."/>
            <person name="Ma J."/>
        </authorList>
    </citation>
    <scope>NUCLEOTIDE SEQUENCE [LARGE SCALE GENOMIC DNA]</scope>
    <source>
        <strain evidence="2">JCM 14309</strain>
    </source>
</reference>
<organism evidence="1 2">
    <name type="scientific">Nesterenkonia aethiopica</name>
    <dbReference type="NCBI Taxonomy" id="269144"/>
    <lineage>
        <taxon>Bacteria</taxon>
        <taxon>Bacillati</taxon>
        <taxon>Actinomycetota</taxon>
        <taxon>Actinomycetes</taxon>
        <taxon>Micrococcales</taxon>
        <taxon>Micrococcaceae</taxon>
        <taxon>Nesterenkonia</taxon>
    </lineage>
</organism>
<dbReference type="Proteomes" id="UP001500236">
    <property type="component" value="Unassembled WGS sequence"/>
</dbReference>
<dbReference type="PANTHER" id="PTHR43649">
    <property type="entry name" value="ARABINOSE-BINDING PROTEIN-RELATED"/>
    <property type="match status" value="1"/>
</dbReference>
<proteinExistence type="predicted"/>
<dbReference type="RefSeq" id="WP_344683491.1">
    <property type="nucleotide sequence ID" value="NZ_BAAAVT010000001.1"/>
</dbReference>
<dbReference type="InterPro" id="IPR006059">
    <property type="entry name" value="SBP"/>
</dbReference>
<gene>
    <name evidence="1" type="ORF">GCM10010529_01910</name>
</gene>
<dbReference type="Pfam" id="PF01547">
    <property type="entry name" value="SBP_bac_1"/>
    <property type="match status" value="1"/>
</dbReference>
<protein>
    <submittedName>
        <fullName evidence="1">Extracellular solute-binding protein</fullName>
    </submittedName>
</protein>
<keyword evidence="2" id="KW-1185">Reference proteome</keyword>
<dbReference type="SUPFAM" id="SSF53850">
    <property type="entry name" value="Periplasmic binding protein-like II"/>
    <property type="match status" value="1"/>
</dbReference>
<evidence type="ECO:0000313" key="1">
    <source>
        <dbReference type="EMBL" id="GAA3051425.1"/>
    </source>
</evidence>
<dbReference type="InterPro" id="IPR050490">
    <property type="entry name" value="Bact_solute-bd_prot1"/>
</dbReference>
<evidence type="ECO:0000313" key="2">
    <source>
        <dbReference type="Proteomes" id="UP001500236"/>
    </source>
</evidence>
<sequence>MTTRNSAIDTGPSAPRPRWTRLAAVGCAGVIALTACGGDSGAASGEGGDVTLRFAWWGAEHRNALTEEIVALYEEQNPHVTISTEYSDWEGYWDQLATQTAGGGAPDVIQMDDTYLREYADRGALLPMDDLDTSGFEQDVVDNGTTEDGLMGITTGINTMAVLANPDLFEDAGLEIPDDTTWTWEDYADLTSELNETLGDGYWGDGGVPQTVDLQIWLRQQGKNLTTDDGELGFTVEDAEEYLEFQQELVERGSYPPASIMQEESNAAPGESIFEQSEQAVGRWWSNMVPGLSDLAGVDFELLRYPSATGSSEDNGLWFKATMMFSVTSQTEHPEEAQAFVDFLVNSEEAAEITGMDRGLPANEVSREVVLDQLEGQELAVAEFIEEVEDEIGEAEPVPALGFSGLQDIAYRYCDEVFFDRLSPAEAAERMHAEMQDAIS</sequence>
<comment type="caution">
    <text evidence="1">The sequence shown here is derived from an EMBL/GenBank/DDBJ whole genome shotgun (WGS) entry which is preliminary data.</text>
</comment>